<protein>
    <submittedName>
        <fullName evidence="1">Uncharacterized protein</fullName>
    </submittedName>
</protein>
<dbReference type="AlphaFoldDB" id="A0A822MX08"/>
<dbReference type="RefSeq" id="WP_048669700.1">
    <property type="nucleotide sequence ID" value="NZ_CAWQCV010000131.1"/>
</dbReference>
<reference evidence="2" key="1">
    <citation type="submission" date="2014-06" db="EMBL/GenBank/DDBJ databases">
        <authorList>
            <person name="Le Roux Frederique"/>
        </authorList>
    </citation>
    <scope>NUCLEOTIDE SEQUENCE [LARGE SCALE GENOMIC DNA]</scope>
    <source>
        <strain evidence="2">J5-5</strain>
    </source>
</reference>
<accession>A0A822MX08</accession>
<gene>
    <name evidence="1" type="ORF">VCR5J5_1440073</name>
</gene>
<organism evidence="1 2">
    <name type="scientific">Vibrio crassostreae</name>
    <dbReference type="NCBI Taxonomy" id="246167"/>
    <lineage>
        <taxon>Bacteria</taxon>
        <taxon>Pseudomonadati</taxon>
        <taxon>Pseudomonadota</taxon>
        <taxon>Gammaproteobacteria</taxon>
        <taxon>Vibrionales</taxon>
        <taxon>Vibrionaceae</taxon>
        <taxon>Vibrio</taxon>
    </lineage>
</organism>
<dbReference type="Proteomes" id="UP000049495">
    <property type="component" value="Unassembled WGS sequence"/>
</dbReference>
<evidence type="ECO:0000313" key="2">
    <source>
        <dbReference type="Proteomes" id="UP000049495"/>
    </source>
</evidence>
<name>A0A822MX08_9VIBR</name>
<dbReference type="EMBL" id="CCJV01000051">
    <property type="protein sequence ID" value="CDT09047.1"/>
    <property type="molecule type" value="Genomic_DNA"/>
</dbReference>
<evidence type="ECO:0000313" key="1">
    <source>
        <dbReference type="EMBL" id="CDT09047.1"/>
    </source>
</evidence>
<comment type="caution">
    <text evidence="1">The sequence shown here is derived from an EMBL/GenBank/DDBJ whole genome shotgun (WGS) entry which is preliminary data.</text>
</comment>
<proteinExistence type="predicted"/>
<sequence length="261" mass="29421">MIPSAAKNTNQVIERILVKLTNDCDITDFELRRFIRDAESQVDAERMYIVKALAYTVHGSRDDAREQALFALESLQQEATLTHALLVLQCNGFHREILDFMKDNKVLFSRCGFYDSLASVLVALPNVDYIRIIKETLTKLDRNAEAGSLMKLCDFFISNVERAESEFNIPQSTVGEISEFAAEVADKYEGVVINRSAFTLSPSGEWFSLTYYVELKDSLLVDLNLDLADLVIDRGLDTLPLVSKFEVIPAGADRVRCKYAN</sequence>